<accession>A0ABD3UKA5</accession>
<dbReference type="Proteomes" id="UP001634393">
    <property type="component" value="Unassembled WGS sequence"/>
</dbReference>
<reference evidence="1 2" key="1">
    <citation type="submission" date="2024-12" db="EMBL/GenBank/DDBJ databases">
        <title>The unique morphological basis and parallel evolutionary history of personate flowers in Penstemon.</title>
        <authorList>
            <person name="Depatie T.H."/>
            <person name="Wessinger C.A."/>
        </authorList>
    </citation>
    <scope>NUCLEOTIDE SEQUENCE [LARGE SCALE GENOMIC DNA]</scope>
    <source>
        <strain evidence="1">WTNN_2</strain>
        <tissue evidence="1">Leaf</tissue>
    </source>
</reference>
<sequence length="165" mass="19303">MNSRFNRRFNLFSVKQKVEQLRHRNKTFNKFLHTPNVMYDIENCESLVNDFYWRAVDRKMETPLFWEFRVNDEPFHLKLSYIFDESGVATFPKDLTGSREWPIHIRDSEDDEKAVVPFAETSGCVPPLLIAFLGKDVVTVEKTDFSIVETPEKDVTSGSSSWDVD</sequence>
<gene>
    <name evidence="1" type="ORF">ACJIZ3_011374</name>
</gene>
<name>A0ABD3UKA5_9LAMI</name>
<protein>
    <submittedName>
        <fullName evidence="1">Uncharacterized protein</fullName>
    </submittedName>
</protein>
<evidence type="ECO:0000313" key="2">
    <source>
        <dbReference type="Proteomes" id="UP001634393"/>
    </source>
</evidence>
<keyword evidence="2" id="KW-1185">Reference proteome</keyword>
<dbReference type="EMBL" id="JBJXBP010000001">
    <property type="protein sequence ID" value="KAL3849492.1"/>
    <property type="molecule type" value="Genomic_DNA"/>
</dbReference>
<proteinExistence type="predicted"/>
<evidence type="ECO:0000313" key="1">
    <source>
        <dbReference type="EMBL" id="KAL3849492.1"/>
    </source>
</evidence>
<comment type="caution">
    <text evidence="1">The sequence shown here is derived from an EMBL/GenBank/DDBJ whole genome shotgun (WGS) entry which is preliminary data.</text>
</comment>
<dbReference type="AlphaFoldDB" id="A0ABD3UKA5"/>
<organism evidence="1 2">
    <name type="scientific">Penstemon smallii</name>
    <dbReference type="NCBI Taxonomy" id="265156"/>
    <lineage>
        <taxon>Eukaryota</taxon>
        <taxon>Viridiplantae</taxon>
        <taxon>Streptophyta</taxon>
        <taxon>Embryophyta</taxon>
        <taxon>Tracheophyta</taxon>
        <taxon>Spermatophyta</taxon>
        <taxon>Magnoliopsida</taxon>
        <taxon>eudicotyledons</taxon>
        <taxon>Gunneridae</taxon>
        <taxon>Pentapetalae</taxon>
        <taxon>asterids</taxon>
        <taxon>lamiids</taxon>
        <taxon>Lamiales</taxon>
        <taxon>Plantaginaceae</taxon>
        <taxon>Cheloneae</taxon>
        <taxon>Penstemon</taxon>
    </lineage>
</organism>